<sequence>MAIMETNSGGTSANGTPILTGSERDTLFGNTSALLDLHTALAPAMHAAVRSHPGAPTAAAEALAVALLSHVSDLLREYELHALNAASVTALVETRTSRPMLHHMMRDFVLWPKAHGLSLESYLVRPGSHLSVYARKLDELISAGADGPNVRRANDVVRGMINGIEMKRLEANNNQPPRVPSYLVPIVVDADEPSLEDVGHGTATLRRNLHQAVDIATLESATRRFICQGSVWEVVHAGEVKVRSLLLFHDALILAKEQPPNKFEVRTILDLRTVTIRPTRDRARAALRLRPVVAKAVAQFNADPARAVGDLIAKKVLDNSANNIASFLHKTPNLSRRHVGKFIGHVDNEPVAYAYAEWYSPVFGHLPFEDALRLYLSSLRLGNDGPAIDRVLTAFARTYAKVNPQRFTEDNAAVDLVFATVLLNADMHGPTTLDGTPSPLALRDFVNGHPGVAAGQMQAIYQSIQGEKLAMASDRSHRVSVDVLAIPTHLTLNEPSEWLKISIPAPDPNVTLRFISASSLKIEPPVLAFATSNSGFVRITGTQVGRHRLYFLLGGSTAAHYDYVLPLTVIVEPGTWPIRSRSSFRARMRHHQVRGPGMNRGAQH</sequence>
<dbReference type="PANTHER" id="PTHR10663">
    <property type="entry name" value="GUANYL-NUCLEOTIDE EXCHANGE FACTOR"/>
    <property type="match status" value="1"/>
</dbReference>
<dbReference type="SUPFAM" id="SSF48425">
    <property type="entry name" value="Sec7 domain"/>
    <property type="match status" value="1"/>
</dbReference>
<evidence type="ECO:0000313" key="4">
    <source>
        <dbReference type="Proteomes" id="UP000193411"/>
    </source>
</evidence>
<dbReference type="Gene3D" id="1.10.220.20">
    <property type="match status" value="1"/>
</dbReference>
<dbReference type="Gene3D" id="1.10.1000.11">
    <property type="entry name" value="Arf Nucleotide-binding Site Opener,domain 2"/>
    <property type="match status" value="1"/>
</dbReference>
<dbReference type="OrthoDB" id="430364at2759"/>
<evidence type="ECO:0000313" key="3">
    <source>
        <dbReference type="EMBL" id="ORZ39588.1"/>
    </source>
</evidence>
<dbReference type="InterPro" id="IPR011993">
    <property type="entry name" value="PH-like_dom_sf"/>
</dbReference>
<dbReference type="InterPro" id="IPR035999">
    <property type="entry name" value="Sec7_dom_sf"/>
</dbReference>
<organism evidence="3 4">
    <name type="scientific">Catenaria anguillulae PL171</name>
    <dbReference type="NCBI Taxonomy" id="765915"/>
    <lineage>
        <taxon>Eukaryota</taxon>
        <taxon>Fungi</taxon>
        <taxon>Fungi incertae sedis</taxon>
        <taxon>Blastocladiomycota</taxon>
        <taxon>Blastocladiomycetes</taxon>
        <taxon>Blastocladiales</taxon>
        <taxon>Catenariaceae</taxon>
        <taxon>Catenaria</taxon>
    </lineage>
</organism>
<dbReference type="InterPro" id="IPR000219">
    <property type="entry name" value="DH_dom"/>
</dbReference>
<dbReference type="EMBL" id="MCFL01000005">
    <property type="protein sequence ID" value="ORZ39588.1"/>
    <property type="molecule type" value="Genomic_DNA"/>
</dbReference>
<dbReference type="Gene3D" id="1.20.900.10">
    <property type="entry name" value="Dbl homology (DH) domain"/>
    <property type="match status" value="1"/>
</dbReference>
<dbReference type="GO" id="GO:0032012">
    <property type="term" value="P:regulation of ARF protein signal transduction"/>
    <property type="evidence" value="ECO:0007669"/>
    <property type="project" value="InterPro"/>
</dbReference>
<proteinExistence type="predicted"/>
<keyword evidence="4" id="KW-1185">Reference proteome</keyword>
<dbReference type="SUPFAM" id="SSF48065">
    <property type="entry name" value="DBL homology domain (DH-domain)"/>
    <property type="match status" value="1"/>
</dbReference>
<dbReference type="AlphaFoldDB" id="A0A1Y2HYA2"/>
<dbReference type="GO" id="GO:0005085">
    <property type="term" value="F:guanyl-nucleotide exchange factor activity"/>
    <property type="evidence" value="ECO:0007669"/>
    <property type="project" value="InterPro"/>
</dbReference>
<dbReference type="Proteomes" id="UP000193411">
    <property type="component" value="Unassembled WGS sequence"/>
</dbReference>
<gene>
    <name evidence="3" type="ORF">BCR44DRAFT_1250246</name>
</gene>
<feature type="domain" description="DH" evidence="1">
    <location>
        <begin position="1"/>
        <end position="167"/>
    </location>
</feature>
<dbReference type="Pfam" id="PF01369">
    <property type="entry name" value="Sec7"/>
    <property type="match status" value="1"/>
</dbReference>
<accession>A0A1Y2HYA2</accession>
<dbReference type="PROSITE" id="PS50010">
    <property type="entry name" value="DH_2"/>
    <property type="match status" value="1"/>
</dbReference>
<dbReference type="STRING" id="765915.A0A1Y2HYA2"/>
<evidence type="ECO:0000259" key="1">
    <source>
        <dbReference type="PROSITE" id="PS50010"/>
    </source>
</evidence>
<reference evidence="3 4" key="1">
    <citation type="submission" date="2016-07" db="EMBL/GenBank/DDBJ databases">
        <title>Pervasive Adenine N6-methylation of Active Genes in Fungi.</title>
        <authorList>
            <consortium name="DOE Joint Genome Institute"/>
            <person name="Mondo S.J."/>
            <person name="Dannebaum R.O."/>
            <person name="Kuo R.C."/>
            <person name="Labutti K."/>
            <person name="Haridas S."/>
            <person name="Kuo A."/>
            <person name="Salamov A."/>
            <person name="Ahrendt S.R."/>
            <person name="Lipzen A."/>
            <person name="Sullivan W."/>
            <person name="Andreopoulos W.B."/>
            <person name="Clum A."/>
            <person name="Lindquist E."/>
            <person name="Daum C."/>
            <person name="Ramamoorthy G.K."/>
            <person name="Gryganskyi A."/>
            <person name="Culley D."/>
            <person name="Magnuson J.K."/>
            <person name="James T.Y."/>
            <person name="O'Malley M.A."/>
            <person name="Stajich J.E."/>
            <person name="Spatafora J.W."/>
            <person name="Visel A."/>
            <person name="Grigoriev I.V."/>
        </authorList>
    </citation>
    <scope>NUCLEOTIDE SEQUENCE [LARGE SCALE GENOMIC DNA]</scope>
    <source>
        <strain evidence="3 4">PL171</strain>
    </source>
</reference>
<evidence type="ECO:0000259" key="2">
    <source>
        <dbReference type="PROSITE" id="PS50190"/>
    </source>
</evidence>
<dbReference type="PROSITE" id="PS50190">
    <property type="entry name" value="SEC7"/>
    <property type="match status" value="1"/>
</dbReference>
<dbReference type="SMART" id="SM00222">
    <property type="entry name" value="Sec7"/>
    <property type="match status" value="1"/>
</dbReference>
<dbReference type="InterPro" id="IPR023394">
    <property type="entry name" value="Sec7_C_sf"/>
</dbReference>
<feature type="domain" description="SEC7" evidence="2">
    <location>
        <begin position="282"/>
        <end position="456"/>
    </location>
</feature>
<dbReference type="InterPro" id="IPR000904">
    <property type="entry name" value="Sec7_dom"/>
</dbReference>
<protein>
    <submittedName>
        <fullName evidence="3">Sec7 domain-containing protein</fullName>
    </submittedName>
</protein>
<dbReference type="Gene3D" id="2.30.29.30">
    <property type="entry name" value="Pleckstrin-homology domain (PH domain)/Phosphotyrosine-binding domain (PTB)"/>
    <property type="match status" value="1"/>
</dbReference>
<name>A0A1Y2HYA2_9FUNG</name>
<dbReference type="InterPro" id="IPR035899">
    <property type="entry name" value="DBL_dom_sf"/>
</dbReference>
<comment type="caution">
    <text evidence="3">The sequence shown here is derived from an EMBL/GenBank/DDBJ whole genome shotgun (WGS) entry which is preliminary data.</text>
</comment>